<dbReference type="InterPro" id="IPR019734">
    <property type="entry name" value="TPR_rpt"/>
</dbReference>
<evidence type="ECO:0000313" key="2">
    <source>
        <dbReference type="Proteomes" id="UP000265619"/>
    </source>
</evidence>
<dbReference type="SMART" id="SM00028">
    <property type="entry name" value="TPR"/>
    <property type="match status" value="3"/>
</dbReference>
<sequence>MQNPDPNAFDALMASAMAASQANDATRAIEGFQQASAAQPGAALPQFMLGAEFAALGDMVQAETALANATRLAPDFPMARYQLGLLQFSSGRAAVGLLTWQPLLELPPTDPLPHFVSGFAALAQDRFDEALAHYEDGLALNTTNAALSSDIQKVIGGIRALTTRPDAPEAATHGASDAPDESAAHVLLANYQQQGRAH</sequence>
<dbReference type="InterPro" id="IPR011990">
    <property type="entry name" value="TPR-like_helical_dom_sf"/>
</dbReference>
<accession>A0A9X8D4B4</accession>
<dbReference type="EMBL" id="QXMN01000017">
    <property type="protein sequence ID" value="RIX79081.1"/>
    <property type="molecule type" value="Genomic_DNA"/>
</dbReference>
<reference evidence="1 2" key="1">
    <citation type="submission" date="2018-09" db="EMBL/GenBank/DDBJ databases">
        <title>Acidovorax cavernicola nov. sp. isolated from Gruta de las Maravillas (Aracena, Spain).</title>
        <authorList>
            <person name="Jurado V."/>
            <person name="Gutierrez-Patricio S."/>
            <person name="Gonzalez-Pimentel J.L."/>
            <person name="Miller A.Z."/>
            <person name="Laiz L."/>
            <person name="Saiz-Jimenez C."/>
        </authorList>
    </citation>
    <scope>NUCLEOTIDE SEQUENCE [LARGE SCALE GENOMIC DNA]</scope>
    <source>
        <strain evidence="1 2">1011MAR4D40.2</strain>
    </source>
</reference>
<dbReference type="AlphaFoldDB" id="A0A9X8D4B4"/>
<comment type="caution">
    <text evidence="1">The sequence shown here is derived from an EMBL/GenBank/DDBJ whole genome shotgun (WGS) entry which is preliminary data.</text>
</comment>
<gene>
    <name evidence="1" type="ORF">D3H34_15170</name>
</gene>
<protein>
    <recommendedName>
        <fullName evidence="3">Tetratricopeptide repeat protein</fullName>
    </recommendedName>
</protein>
<dbReference type="SUPFAM" id="SSF48452">
    <property type="entry name" value="TPR-like"/>
    <property type="match status" value="1"/>
</dbReference>
<evidence type="ECO:0008006" key="3">
    <source>
        <dbReference type="Google" id="ProtNLM"/>
    </source>
</evidence>
<keyword evidence="2" id="KW-1185">Reference proteome</keyword>
<dbReference type="OrthoDB" id="8776071at2"/>
<evidence type="ECO:0000313" key="1">
    <source>
        <dbReference type="EMBL" id="RIX79081.1"/>
    </source>
</evidence>
<name>A0A9X8D4B4_9BURK</name>
<dbReference type="RefSeq" id="WP_119554341.1">
    <property type="nucleotide sequence ID" value="NZ_QXMN01000017.1"/>
</dbReference>
<organism evidence="1 2">
    <name type="scientific">Acidovorax cavernicola</name>
    <dbReference type="NCBI Taxonomy" id="1675792"/>
    <lineage>
        <taxon>Bacteria</taxon>
        <taxon>Pseudomonadati</taxon>
        <taxon>Pseudomonadota</taxon>
        <taxon>Betaproteobacteria</taxon>
        <taxon>Burkholderiales</taxon>
        <taxon>Comamonadaceae</taxon>
        <taxon>Acidovorax</taxon>
    </lineage>
</organism>
<dbReference type="Gene3D" id="1.25.40.10">
    <property type="entry name" value="Tetratricopeptide repeat domain"/>
    <property type="match status" value="1"/>
</dbReference>
<proteinExistence type="predicted"/>
<dbReference type="Proteomes" id="UP000265619">
    <property type="component" value="Unassembled WGS sequence"/>
</dbReference>